<evidence type="ECO:0000313" key="1">
    <source>
        <dbReference type="EMBL" id="PJZ05133.1"/>
    </source>
</evidence>
<gene>
    <name evidence="1" type="ORF">PRCB_13060</name>
</gene>
<reference evidence="1 2" key="1">
    <citation type="submission" date="2017-11" db="EMBL/GenBank/DDBJ databases">
        <title>The genome sequence of Pantoea rodasii DSM 26611.</title>
        <authorList>
            <person name="Gao J."/>
            <person name="Mao X."/>
            <person name="Sun J."/>
        </authorList>
    </citation>
    <scope>NUCLEOTIDE SEQUENCE [LARGE SCALE GENOMIC DNA]</scope>
    <source>
        <strain evidence="1 2">DSM 26611</strain>
    </source>
</reference>
<proteinExistence type="predicted"/>
<comment type="caution">
    <text evidence="1">The sequence shown here is derived from an EMBL/GenBank/DDBJ whole genome shotgun (WGS) entry which is preliminary data.</text>
</comment>
<sequence length="91" mass="10183">MNTCQALHRYDAMFTALPEDQSYPFRHKCAGCAYELGFQAGVSNQEPDASSALNSILKSQAAEVRHRSPRVAYYQGFTDGLSEYYVQNPRG</sequence>
<name>A0A2M9WC62_9GAMM</name>
<organism evidence="1 2">
    <name type="scientific">Pantoea rodasii</name>
    <dbReference type="NCBI Taxonomy" id="1076549"/>
    <lineage>
        <taxon>Bacteria</taxon>
        <taxon>Pseudomonadati</taxon>
        <taxon>Pseudomonadota</taxon>
        <taxon>Gammaproteobacteria</taxon>
        <taxon>Enterobacterales</taxon>
        <taxon>Erwiniaceae</taxon>
        <taxon>Pantoea</taxon>
    </lineage>
</organism>
<dbReference type="Proteomes" id="UP000232062">
    <property type="component" value="Unassembled WGS sequence"/>
</dbReference>
<protein>
    <submittedName>
        <fullName evidence="1">Uncharacterized protein</fullName>
    </submittedName>
</protein>
<dbReference type="RefSeq" id="WP_100702113.1">
    <property type="nucleotide sequence ID" value="NZ_MLFP01000030.1"/>
</dbReference>
<evidence type="ECO:0000313" key="2">
    <source>
        <dbReference type="Proteomes" id="UP000232062"/>
    </source>
</evidence>
<dbReference type="AlphaFoldDB" id="A0A2M9WC62"/>
<keyword evidence="2" id="KW-1185">Reference proteome</keyword>
<accession>A0A2M9WC62</accession>
<dbReference type="EMBL" id="PIQI01000019">
    <property type="protein sequence ID" value="PJZ05133.1"/>
    <property type="molecule type" value="Genomic_DNA"/>
</dbReference>
<dbReference type="OrthoDB" id="1016222at2"/>